<keyword evidence="2" id="KW-1185">Reference proteome</keyword>
<dbReference type="RefSeq" id="WP_068401309.1">
    <property type="nucleotide sequence ID" value="NZ_CP014504.1"/>
</dbReference>
<dbReference type="PROSITE" id="PS51257">
    <property type="entry name" value="PROKAR_LIPOPROTEIN"/>
    <property type="match status" value="1"/>
</dbReference>
<dbReference type="OrthoDB" id="1113652at2"/>
<name>A0A127VDP5_9SPHI</name>
<dbReference type="Pfam" id="PF15890">
    <property type="entry name" value="Peptidase_Mx1"/>
    <property type="match status" value="1"/>
</dbReference>
<reference evidence="1 2" key="1">
    <citation type="submission" date="2016-03" db="EMBL/GenBank/DDBJ databases">
        <title>Complete genome sequence of Pedobacter cryoconitis PAMC 27485.</title>
        <authorList>
            <person name="Lee J."/>
            <person name="Kim O.-S."/>
        </authorList>
    </citation>
    <scope>NUCLEOTIDE SEQUENCE [LARGE SCALE GENOMIC DNA]</scope>
    <source>
        <strain evidence="1 2">PAMC 27485</strain>
    </source>
</reference>
<evidence type="ECO:0000313" key="1">
    <source>
        <dbReference type="EMBL" id="AMP99367.1"/>
    </source>
</evidence>
<dbReference type="PATRIC" id="fig|188932.3.peg.2588"/>
<dbReference type="KEGG" id="pcm:AY601_2477"/>
<organism evidence="1 2">
    <name type="scientific">Pedobacter cryoconitis</name>
    <dbReference type="NCBI Taxonomy" id="188932"/>
    <lineage>
        <taxon>Bacteria</taxon>
        <taxon>Pseudomonadati</taxon>
        <taxon>Bacteroidota</taxon>
        <taxon>Sphingobacteriia</taxon>
        <taxon>Sphingobacteriales</taxon>
        <taxon>Sphingobacteriaceae</taxon>
        <taxon>Pedobacter</taxon>
    </lineage>
</organism>
<proteinExistence type="predicted"/>
<accession>A0A127VDP5</accession>
<dbReference type="SUPFAM" id="SSF55486">
    <property type="entry name" value="Metalloproteases ('zincins'), catalytic domain"/>
    <property type="match status" value="1"/>
</dbReference>
<dbReference type="InterPro" id="IPR030890">
    <property type="entry name" value="LP_HExxH_w_TonB"/>
</dbReference>
<gene>
    <name evidence="1" type="ORF">AY601_2477</name>
</gene>
<sequence length="343" mass="38446">MKTIINIRQVKILLLALVAISIFSCKKSEKLVLQDNYLGGEVSGTTPLDKDLYNLLVKPYNIEVKYKWDQSEFDMQYTLVPPQVDKVLPAATALKQIWIDPYNTETGSDLFMKTYSPKQLILSGSPQLNKDGTSTEGVAEGGLDILLTNINAINVKNTADAKDLLHLIHHEFTHILNQKKAYTTDYNKVTPSDYIAEWYNSPVNPLSLGFISGYARKAPEEDFAEMVSLMLTWGKDGYETGYIKKQSSKPDPALYPAGSYGTIFGQFYKYSDYDAIIKVYDGSEPSMAAFFIKKLVPDPAYAPGIAKLRQKEALVVAYFKSAYNINFYSLQTNVQKSLLIATQ</sequence>
<dbReference type="AlphaFoldDB" id="A0A127VDP5"/>
<protein>
    <recommendedName>
        <fullName evidence="3">Substrate import-associated zinc metallohydrolase lipoprotein</fullName>
    </recommendedName>
</protein>
<dbReference type="NCBIfam" id="TIGR04549">
    <property type="entry name" value="LP_HExxH_w_tonB"/>
    <property type="match status" value="1"/>
</dbReference>
<dbReference type="Gene3D" id="3.40.390.70">
    <property type="match status" value="1"/>
</dbReference>
<evidence type="ECO:0008006" key="3">
    <source>
        <dbReference type="Google" id="ProtNLM"/>
    </source>
</evidence>
<dbReference type="EMBL" id="CP014504">
    <property type="protein sequence ID" value="AMP99367.1"/>
    <property type="molecule type" value="Genomic_DNA"/>
</dbReference>
<evidence type="ECO:0000313" key="2">
    <source>
        <dbReference type="Proteomes" id="UP000071561"/>
    </source>
</evidence>
<dbReference type="Proteomes" id="UP000071561">
    <property type="component" value="Chromosome"/>
</dbReference>